<dbReference type="GO" id="GO:0019478">
    <property type="term" value="P:D-amino acid catabolic process"/>
    <property type="evidence" value="ECO:0007669"/>
    <property type="project" value="TreeGrafter"/>
</dbReference>
<keyword evidence="3" id="KW-0285">Flavoprotein</keyword>
<evidence type="ECO:0000313" key="8">
    <source>
        <dbReference type="Proteomes" id="UP000054359"/>
    </source>
</evidence>
<dbReference type="OMA" id="WERRTWI"/>
<dbReference type="EMBL" id="KK112833">
    <property type="protein sequence ID" value="KFM58663.1"/>
    <property type="molecule type" value="Genomic_DNA"/>
</dbReference>
<dbReference type="GO" id="GO:0071949">
    <property type="term" value="F:FAD binding"/>
    <property type="evidence" value="ECO:0007669"/>
    <property type="project" value="InterPro"/>
</dbReference>
<reference evidence="7 8" key="1">
    <citation type="submission" date="2013-11" db="EMBL/GenBank/DDBJ databases">
        <title>Genome sequencing of Stegodyphus mimosarum.</title>
        <authorList>
            <person name="Bechsgaard J."/>
        </authorList>
    </citation>
    <scope>NUCLEOTIDE SEQUENCE [LARGE SCALE GENOMIC DNA]</scope>
</reference>
<keyword evidence="4" id="KW-0274">FAD</keyword>
<feature type="non-terminal residue" evidence="7">
    <location>
        <position position="320"/>
    </location>
</feature>
<accession>A0A087T0M4</accession>
<comment type="similarity">
    <text evidence="2">Belongs to the DAMOX/DASOX family.</text>
</comment>
<dbReference type="STRING" id="407821.A0A087T0M4"/>
<evidence type="ECO:0000259" key="6">
    <source>
        <dbReference type="Pfam" id="PF01266"/>
    </source>
</evidence>
<dbReference type="PANTHER" id="PTHR11530">
    <property type="entry name" value="D-AMINO ACID OXIDASE"/>
    <property type="match status" value="1"/>
</dbReference>
<keyword evidence="5" id="KW-0560">Oxidoreductase</keyword>
<dbReference type="Pfam" id="PF01266">
    <property type="entry name" value="DAO"/>
    <property type="match status" value="1"/>
</dbReference>
<evidence type="ECO:0000256" key="3">
    <source>
        <dbReference type="ARBA" id="ARBA00022630"/>
    </source>
</evidence>
<dbReference type="InterPro" id="IPR023209">
    <property type="entry name" value="DAO"/>
</dbReference>
<evidence type="ECO:0000256" key="4">
    <source>
        <dbReference type="ARBA" id="ARBA00022827"/>
    </source>
</evidence>
<dbReference type="PIRSF" id="PIRSF000189">
    <property type="entry name" value="D-aa_oxidase"/>
    <property type="match status" value="1"/>
</dbReference>
<comment type="cofactor">
    <cofactor evidence="1">
        <name>FAD</name>
        <dbReference type="ChEBI" id="CHEBI:57692"/>
    </cofactor>
</comment>
<dbReference type="OrthoDB" id="2015447at2759"/>
<gene>
    <name evidence="7" type="ORF">X975_21127</name>
</gene>
<evidence type="ECO:0000256" key="5">
    <source>
        <dbReference type="ARBA" id="ARBA00023002"/>
    </source>
</evidence>
<dbReference type="GO" id="GO:0003884">
    <property type="term" value="F:D-amino-acid oxidase activity"/>
    <property type="evidence" value="ECO:0007669"/>
    <property type="project" value="InterPro"/>
</dbReference>
<dbReference type="PANTHER" id="PTHR11530:SF17">
    <property type="entry name" value="RE49860P"/>
    <property type="match status" value="1"/>
</dbReference>
<organism evidence="7 8">
    <name type="scientific">Stegodyphus mimosarum</name>
    <name type="common">African social velvet spider</name>
    <dbReference type="NCBI Taxonomy" id="407821"/>
    <lineage>
        <taxon>Eukaryota</taxon>
        <taxon>Metazoa</taxon>
        <taxon>Ecdysozoa</taxon>
        <taxon>Arthropoda</taxon>
        <taxon>Chelicerata</taxon>
        <taxon>Arachnida</taxon>
        <taxon>Araneae</taxon>
        <taxon>Araneomorphae</taxon>
        <taxon>Entelegynae</taxon>
        <taxon>Eresoidea</taxon>
        <taxon>Eresidae</taxon>
        <taxon>Stegodyphus</taxon>
    </lineage>
</organism>
<sequence>MTKQKNIAVIGAGVIGLSTALCLQKEFPSASLSLYADKFNEDTLSAGAGGIFRPELNIDENFERLSKWCEDSFSHFLELAHSPEASKAGIQLVSGYHLSSNSLQIQNPLLLKLLPECREVQEKELKMFPRHYKYGMFYTTIITDCRYYLPWMKSKFQEANGNIVPKYITNICEIAENHDVVVNCSGLGAKKLLKDNMLIPVRGQTIKVKAPWIKHFYYGDEVYVLPGLDYVTLGGVKDHGSYNMNVSSYQKQFIWDKCTELVPSLKRAEVAWDWVGLRPYRPSVRIDANFIPCNGNYKMVVNNYGHGGHGIALSWGTALE</sequence>
<dbReference type="Gene3D" id="3.30.9.10">
    <property type="entry name" value="D-Amino Acid Oxidase, subunit A, domain 2"/>
    <property type="match status" value="1"/>
</dbReference>
<proteinExistence type="inferred from homology"/>
<dbReference type="SUPFAM" id="SSF54373">
    <property type="entry name" value="FAD-linked reductases, C-terminal domain"/>
    <property type="match status" value="1"/>
</dbReference>
<dbReference type="Proteomes" id="UP000054359">
    <property type="component" value="Unassembled WGS sequence"/>
</dbReference>
<protein>
    <submittedName>
        <fullName evidence="7">D-aspartate oxidase</fullName>
    </submittedName>
</protein>
<dbReference type="Gene3D" id="3.40.50.720">
    <property type="entry name" value="NAD(P)-binding Rossmann-like Domain"/>
    <property type="match status" value="1"/>
</dbReference>
<evidence type="ECO:0000256" key="1">
    <source>
        <dbReference type="ARBA" id="ARBA00001974"/>
    </source>
</evidence>
<keyword evidence="8" id="KW-1185">Reference proteome</keyword>
<feature type="domain" description="FAD dependent oxidoreductase" evidence="6">
    <location>
        <begin position="7"/>
        <end position="318"/>
    </location>
</feature>
<dbReference type="InterPro" id="IPR006076">
    <property type="entry name" value="FAD-dep_OxRdtase"/>
</dbReference>
<dbReference type="GO" id="GO:0005737">
    <property type="term" value="C:cytoplasm"/>
    <property type="evidence" value="ECO:0007669"/>
    <property type="project" value="TreeGrafter"/>
</dbReference>
<dbReference type="AlphaFoldDB" id="A0A087T0M4"/>
<dbReference type="SUPFAM" id="SSF51971">
    <property type="entry name" value="Nucleotide-binding domain"/>
    <property type="match status" value="1"/>
</dbReference>
<name>A0A087T0M4_STEMI</name>
<evidence type="ECO:0000313" key="7">
    <source>
        <dbReference type="EMBL" id="KFM58663.1"/>
    </source>
</evidence>
<evidence type="ECO:0000256" key="2">
    <source>
        <dbReference type="ARBA" id="ARBA00006730"/>
    </source>
</evidence>